<protein>
    <submittedName>
        <fullName evidence="2">PilW family protein</fullName>
    </submittedName>
</protein>
<evidence type="ECO:0000256" key="1">
    <source>
        <dbReference type="SAM" id="Phobius"/>
    </source>
</evidence>
<keyword evidence="3" id="KW-1185">Reference proteome</keyword>
<dbReference type="EMBL" id="JADDOJ010000011">
    <property type="protein sequence ID" value="MBE7939814.1"/>
    <property type="molecule type" value="Genomic_DNA"/>
</dbReference>
<dbReference type="Pfam" id="PF16074">
    <property type="entry name" value="PilW"/>
    <property type="match status" value="1"/>
</dbReference>
<keyword evidence="1" id="KW-1133">Transmembrane helix</keyword>
<feature type="transmembrane region" description="Helical" evidence="1">
    <location>
        <begin position="12"/>
        <end position="36"/>
    </location>
</feature>
<evidence type="ECO:0000313" key="3">
    <source>
        <dbReference type="Proteomes" id="UP000715965"/>
    </source>
</evidence>
<name>A0ABR9SD70_9BURK</name>
<gene>
    <name evidence="2" type="ORF">IM725_04400</name>
</gene>
<proteinExistence type="predicted"/>
<comment type="caution">
    <text evidence="2">The sequence shown here is derived from an EMBL/GenBank/DDBJ whole genome shotgun (WGS) entry which is preliminary data.</text>
</comment>
<reference evidence="2 3" key="1">
    <citation type="submission" date="2020-10" db="EMBL/GenBank/DDBJ databases">
        <title>Draft genome of Ramlibacter aquaticus LMG 30558.</title>
        <authorList>
            <person name="Props R."/>
        </authorList>
    </citation>
    <scope>NUCLEOTIDE SEQUENCE [LARGE SCALE GENOMIC DNA]</scope>
    <source>
        <strain evidence="2 3">LMG 30558</strain>
    </source>
</reference>
<organism evidence="2 3">
    <name type="scientific">Ramlibacter aquaticus</name>
    <dbReference type="NCBI Taxonomy" id="2780094"/>
    <lineage>
        <taxon>Bacteria</taxon>
        <taxon>Pseudomonadati</taxon>
        <taxon>Pseudomonadota</taxon>
        <taxon>Betaproteobacteria</taxon>
        <taxon>Burkholderiales</taxon>
        <taxon>Comamonadaceae</taxon>
        <taxon>Ramlibacter</taxon>
    </lineage>
</organism>
<keyword evidence="1" id="KW-0472">Membrane</keyword>
<dbReference type="RefSeq" id="WP_193779361.1">
    <property type="nucleotide sequence ID" value="NZ_JADDOJ010000011.1"/>
</dbReference>
<evidence type="ECO:0000313" key="2">
    <source>
        <dbReference type="EMBL" id="MBE7939814.1"/>
    </source>
</evidence>
<sequence>MKPQRREAGMGLVELMVATVLALLVVAGAASVYAGLKNSWQAQDDLAEMQDNERLAVLLLSQVVRLTGFNPDPLGTPSAAALPPEAMAGFGTLAAGQALVGTAGGADTLTVRFLADGNGIASDCTGSKAYPRGSLVTNRIRLDAGGNLTCKVNGNTTQPLMAGVAGFDVSYGVDTDPACAPCQPRQYMDASQISAAAAWNRVRVLRLALRFTVPGGRPPTVQWEQNVAVMNP</sequence>
<dbReference type="Proteomes" id="UP000715965">
    <property type="component" value="Unassembled WGS sequence"/>
</dbReference>
<accession>A0ABR9SD70</accession>
<keyword evidence="1" id="KW-0812">Transmembrane</keyword>
<dbReference type="InterPro" id="IPR032092">
    <property type="entry name" value="PilW"/>
</dbReference>